<reference evidence="1" key="1">
    <citation type="submission" date="2023-04" db="EMBL/GenBank/DDBJ databases">
        <title>Draft Genome sequencing of Naganishia species isolated from polar environments using Oxford Nanopore Technology.</title>
        <authorList>
            <person name="Leo P."/>
            <person name="Venkateswaran K."/>
        </authorList>
    </citation>
    <scope>NUCLEOTIDE SEQUENCE</scope>
    <source>
        <strain evidence="1">DBVPG 5303</strain>
    </source>
</reference>
<proteinExistence type="predicted"/>
<gene>
    <name evidence="1" type="ORF">QFC24_006811</name>
</gene>
<dbReference type="EMBL" id="JASBWV010000039">
    <property type="protein sequence ID" value="KAJ9116220.1"/>
    <property type="molecule type" value="Genomic_DNA"/>
</dbReference>
<evidence type="ECO:0000313" key="2">
    <source>
        <dbReference type="Proteomes" id="UP001234202"/>
    </source>
</evidence>
<name>A0ACC2WYK7_9TREE</name>
<keyword evidence="2" id="KW-1185">Reference proteome</keyword>
<organism evidence="1 2">
    <name type="scientific">Naganishia onofrii</name>
    <dbReference type="NCBI Taxonomy" id="1851511"/>
    <lineage>
        <taxon>Eukaryota</taxon>
        <taxon>Fungi</taxon>
        <taxon>Dikarya</taxon>
        <taxon>Basidiomycota</taxon>
        <taxon>Agaricomycotina</taxon>
        <taxon>Tremellomycetes</taxon>
        <taxon>Filobasidiales</taxon>
        <taxon>Filobasidiaceae</taxon>
        <taxon>Naganishia</taxon>
    </lineage>
</organism>
<protein>
    <submittedName>
        <fullName evidence="1">Uncharacterized protein</fullName>
    </submittedName>
</protein>
<sequence length="438" mass="48779">MPAHARHFQPPPPVSSPLPFHKHLETSLARLVTQYPPPTLLPFGGLYAGLLSIVYLFHRLQDILPPNYKIHGKTLLQWRQAYWAQAEKYERELLGDHTVATGIKVRPWRCGIGDDAVVYAALHVVFEIEENDTQASGEVEAFCNAMTSQLVGRHAHEQSKKYGKPASNEWLYGRSGTLFLLRLIRRTFLRRRANSPSDEHIRATLNTIDNAIRAIIQEIVVTAPRPWVWHGKAYLGAVHGSAGIIAQVLLSIKALGGDSDSNDESKKWIDAVEPDILQLLDSQFETSGNWPSSLPSEPGDEPSDRLLQFCHGSPGIIICLSHILPHYSHLTTRLHQAITLAQPDLYARGLLTKEPCLCHGATGNALALHDKVQRESFLAYATEDVIREMVVERGWMKESDSPEGLYTGLAGRVWVWALGATSGFDTDRATRFPGFDDA</sequence>
<comment type="caution">
    <text evidence="1">The sequence shown here is derived from an EMBL/GenBank/DDBJ whole genome shotgun (WGS) entry which is preliminary data.</text>
</comment>
<accession>A0ACC2WYK7</accession>
<dbReference type="Proteomes" id="UP001234202">
    <property type="component" value="Unassembled WGS sequence"/>
</dbReference>
<evidence type="ECO:0000313" key="1">
    <source>
        <dbReference type="EMBL" id="KAJ9116220.1"/>
    </source>
</evidence>